<proteinExistence type="predicted"/>
<evidence type="ECO:0000256" key="9">
    <source>
        <dbReference type="ARBA" id="ARBA00023014"/>
    </source>
</evidence>
<dbReference type="InterPro" id="IPR036094">
    <property type="entry name" value="NadA_sf"/>
</dbReference>
<keyword evidence="12" id="KW-1185">Reference proteome</keyword>
<dbReference type="SUPFAM" id="SSF142754">
    <property type="entry name" value="NadA-like"/>
    <property type="match status" value="1"/>
</dbReference>
<evidence type="ECO:0000256" key="2">
    <source>
        <dbReference type="ARBA" id="ARBA00005065"/>
    </source>
</evidence>
<dbReference type="NCBIfam" id="TIGR00550">
    <property type="entry name" value="nadA"/>
    <property type="match status" value="1"/>
</dbReference>
<evidence type="ECO:0000256" key="3">
    <source>
        <dbReference type="ARBA" id="ARBA00012669"/>
    </source>
</evidence>
<reference evidence="11 12" key="1">
    <citation type="submission" date="2022-11" db="EMBL/GenBank/DDBJ databases">
        <title>Desulfobotulus tamanensis H1 sp. nov. - anaerobic, alkaliphilic, sulphate reducing bacterium isolated from terrestrial mud volcano.</title>
        <authorList>
            <person name="Frolova A."/>
            <person name="Merkel A.Y."/>
            <person name="Slobodkin A.I."/>
        </authorList>
    </citation>
    <scope>NUCLEOTIDE SEQUENCE [LARGE SCALE GENOMIC DNA]</scope>
    <source>
        <strain evidence="11 12">H1</strain>
    </source>
</reference>
<name>A0ABT3NDC3_9BACT</name>
<dbReference type="EMBL" id="JAPFPW010000018">
    <property type="protein sequence ID" value="MCW7754937.1"/>
    <property type="molecule type" value="Genomic_DNA"/>
</dbReference>
<dbReference type="GO" id="GO:0016740">
    <property type="term" value="F:transferase activity"/>
    <property type="evidence" value="ECO:0007669"/>
    <property type="project" value="UniProtKB-KW"/>
</dbReference>
<sequence>MKDIIRQLARKKNAIILAHNYVPSDIQDVADLCGDSLELSLKAAETDADIIVFCGVRFMAETAAILSPEKTVLLPVEDAGCPMADMVTPETLRQRKAQLPGIPVVTYVNSTAAVKALSDICCTSANVLQVVESLDSKEILMTPDRNLALYAASHTSKTIHLWEGFCPFHNTLTRQDVMEARKQHPEALFIAHPECPPEVLLMADAISSTSGMIRMARESDHREFIIGTETGLLHPLQQACPEKAFYPASTNMFCPDMKKISLAILASTLEKESGRVQVSEDIRLPALKAVKRMMALKG</sequence>
<dbReference type="PANTHER" id="PTHR30573">
    <property type="entry name" value="QUINOLINATE SYNTHETASE A"/>
    <property type="match status" value="1"/>
</dbReference>
<comment type="pathway">
    <text evidence="2">Cofactor biosynthesis; NAD(+) biosynthesis; quinolinate from iminoaspartate: step 1/1.</text>
</comment>
<evidence type="ECO:0000256" key="1">
    <source>
        <dbReference type="ARBA" id="ARBA00001966"/>
    </source>
</evidence>
<dbReference type="NCBIfam" id="NF006878">
    <property type="entry name" value="PRK09375.1-2"/>
    <property type="match status" value="1"/>
</dbReference>
<gene>
    <name evidence="11" type="primary">nadA</name>
    <name evidence="11" type="ORF">OOT00_13175</name>
</gene>
<evidence type="ECO:0000256" key="8">
    <source>
        <dbReference type="ARBA" id="ARBA00023004"/>
    </source>
</evidence>
<dbReference type="PANTHER" id="PTHR30573:SF0">
    <property type="entry name" value="QUINOLINATE SYNTHASE, CHLOROPLASTIC"/>
    <property type="match status" value="1"/>
</dbReference>
<evidence type="ECO:0000256" key="10">
    <source>
        <dbReference type="NCBIfam" id="TIGR00550"/>
    </source>
</evidence>
<dbReference type="Gene3D" id="3.40.50.10800">
    <property type="entry name" value="NadA-like"/>
    <property type="match status" value="3"/>
</dbReference>
<dbReference type="Proteomes" id="UP001209681">
    <property type="component" value="Unassembled WGS sequence"/>
</dbReference>
<keyword evidence="5" id="KW-0662">Pyridine nucleotide biosynthesis</keyword>
<dbReference type="RefSeq" id="WP_265425850.1">
    <property type="nucleotide sequence ID" value="NZ_JAPFPW010000018.1"/>
</dbReference>
<evidence type="ECO:0000256" key="5">
    <source>
        <dbReference type="ARBA" id="ARBA00022642"/>
    </source>
</evidence>
<accession>A0ABT3NDC3</accession>
<evidence type="ECO:0000256" key="4">
    <source>
        <dbReference type="ARBA" id="ARBA00022485"/>
    </source>
</evidence>
<comment type="caution">
    <text evidence="11">The sequence shown here is derived from an EMBL/GenBank/DDBJ whole genome shotgun (WGS) entry which is preliminary data.</text>
</comment>
<dbReference type="Pfam" id="PF02445">
    <property type="entry name" value="NadA"/>
    <property type="match status" value="1"/>
</dbReference>
<keyword evidence="6 11" id="KW-0808">Transferase</keyword>
<keyword evidence="8" id="KW-0408">Iron</keyword>
<evidence type="ECO:0000313" key="12">
    <source>
        <dbReference type="Proteomes" id="UP001209681"/>
    </source>
</evidence>
<evidence type="ECO:0000256" key="6">
    <source>
        <dbReference type="ARBA" id="ARBA00022679"/>
    </source>
</evidence>
<comment type="cofactor">
    <cofactor evidence="1">
        <name>[4Fe-4S] cluster</name>
        <dbReference type="ChEBI" id="CHEBI:49883"/>
    </cofactor>
</comment>
<organism evidence="11 12">
    <name type="scientific">Desulfobotulus pelophilus</name>
    <dbReference type="NCBI Taxonomy" id="2823377"/>
    <lineage>
        <taxon>Bacteria</taxon>
        <taxon>Pseudomonadati</taxon>
        <taxon>Thermodesulfobacteriota</taxon>
        <taxon>Desulfobacteria</taxon>
        <taxon>Desulfobacterales</taxon>
        <taxon>Desulfobacteraceae</taxon>
        <taxon>Desulfobotulus</taxon>
    </lineage>
</organism>
<protein>
    <recommendedName>
        <fullName evidence="3 10">Quinolinate synthase</fullName>
        <ecNumber evidence="3 10">2.5.1.72</ecNumber>
    </recommendedName>
</protein>
<dbReference type="EC" id="2.5.1.72" evidence="3 10"/>
<evidence type="ECO:0000313" key="11">
    <source>
        <dbReference type="EMBL" id="MCW7754937.1"/>
    </source>
</evidence>
<keyword evidence="7" id="KW-0479">Metal-binding</keyword>
<evidence type="ECO:0000256" key="7">
    <source>
        <dbReference type="ARBA" id="ARBA00022723"/>
    </source>
</evidence>
<keyword evidence="4" id="KW-0004">4Fe-4S</keyword>
<dbReference type="InterPro" id="IPR003473">
    <property type="entry name" value="NadA"/>
</dbReference>
<keyword evidence="9" id="KW-0411">Iron-sulfur</keyword>